<feature type="transmembrane region" description="Helical" evidence="7">
    <location>
        <begin position="267"/>
        <end position="284"/>
    </location>
</feature>
<evidence type="ECO:0000256" key="1">
    <source>
        <dbReference type="ARBA" id="ARBA00004651"/>
    </source>
</evidence>
<dbReference type="EMBL" id="QRAP01000002">
    <property type="protein sequence ID" value="RDK95702.1"/>
    <property type="molecule type" value="Genomic_DNA"/>
</dbReference>
<dbReference type="SUPFAM" id="SSF103481">
    <property type="entry name" value="Multidrug resistance efflux transporter EmrE"/>
    <property type="match status" value="2"/>
</dbReference>
<keyword evidence="6 7" id="KW-0472">Membrane</keyword>
<name>A0A370R196_9GAMM</name>
<dbReference type="AlphaFoldDB" id="A0A370R196"/>
<feature type="transmembrane region" description="Helical" evidence="7">
    <location>
        <begin position="213"/>
        <end position="234"/>
    </location>
</feature>
<feature type="transmembrane region" description="Helical" evidence="7">
    <location>
        <begin position="125"/>
        <end position="142"/>
    </location>
</feature>
<evidence type="ECO:0000313" key="9">
    <source>
        <dbReference type="EMBL" id="RDK95702.1"/>
    </source>
</evidence>
<evidence type="ECO:0000256" key="6">
    <source>
        <dbReference type="ARBA" id="ARBA00023136"/>
    </source>
</evidence>
<feature type="transmembrane region" description="Helical" evidence="7">
    <location>
        <begin position="70"/>
        <end position="91"/>
    </location>
</feature>
<sequence length="288" mass="31181">MMNIDVIRRRALWQMHGATVLFGISGIFGKLIASSASMLVFGRSAFALAAMSLLLLRLRRFPWQDLTVRGVVSLCACGALLCAHWVTFFIAVKVGGVAVGTLGFACFPAFVALLEGVLFREKLTGAEYLLIALVSIGLVLVTPDFSFDNRATEGLMWGVLSGLIYALLALANRRAAASINGGQVCWWQNLTVLVLLAPFCLRDVPAVSGIDWLWIACLGLLCTGLAYSLFINSLQVLKARVAAMIIALEPVYAILVAWVLFHETPSLRMVAGGALIIFAVCWTARRKS</sequence>
<feature type="transmembrane region" description="Helical" evidence="7">
    <location>
        <begin position="154"/>
        <end position="172"/>
    </location>
</feature>
<evidence type="ECO:0000256" key="4">
    <source>
        <dbReference type="ARBA" id="ARBA00022692"/>
    </source>
</evidence>
<dbReference type="InterPro" id="IPR000620">
    <property type="entry name" value="EamA_dom"/>
</dbReference>
<feature type="transmembrane region" description="Helical" evidence="7">
    <location>
        <begin position="184"/>
        <end position="201"/>
    </location>
</feature>
<gene>
    <name evidence="9" type="ORF">C8D90_102183</name>
</gene>
<feature type="transmembrane region" description="Helical" evidence="7">
    <location>
        <begin position="97"/>
        <end position="118"/>
    </location>
</feature>
<comment type="similarity">
    <text evidence="2">Belongs to the EamA transporter family.</text>
</comment>
<evidence type="ECO:0000256" key="5">
    <source>
        <dbReference type="ARBA" id="ARBA00022989"/>
    </source>
</evidence>
<dbReference type="Pfam" id="PF00892">
    <property type="entry name" value="EamA"/>
    <property type="match status" value="2"/>
</dbReference>
<keyword evidence="5 7" id="KW-1133">Transmembrane helix</keyword>
<dbReference type="PANTHER" id="PTHR22911">
    <property type="entry name" value="ACYL-MALONYL CONDENSING ENZYME-RELATED"/>
    <property type="match status" value="1"/>
</dbReference>
<dbReference type="RefSeq" id="WP_230472959.1">
    <property type="nucleotide sequence ID" value="NZ_QRAP01000002.1"/>
</dbReference>
<protein>
    <submittedName>
        <fullName evidence="9">Threonine/homoserine efflux transporter RhtA</fullName>
    </submittedName>
</protein>
<evidence type="ECO:0000313" key="10">
    <source>
        <dbReference type="Proteomes" id="UP000254848"/>
    </source>
</evidence>
<evidence type="ECO:0000256" key="2">
    <source>
        <dbReference type="ARBA" id="ARBA00007362"/>
    </source>
</evidence>
<dbReference type="Gene3D" id="1.10.3730.20">
    <property type="match status" value="1"/>
</dbReference>
<feature type="domain" description="EamA" evidence="8">
    <location>
        <begin position="15"/>
        <end position="141"/>
    </location>
</feature>
<reference evidence="9 10" key="1">
    <citation type="submission" date="2018-07" db="EMBL/GenBank/DDBJ databases">
        <title>Genomic Encyclopedia of Type Strains, Phase IV (KMG-IV): sequencing the most valuable type-strain genomes for metagenomic binning, comparative biology and taxonomic classification.</title>
        <authorList>
            <person name="Goeker M."/>
        </authorList>
    </citation>
    <scope>NUCLEOTIDE SEQUENCE [LARGE SCALE GENOMIC DNA]</scope>
    <source>
        <strain evidence="9 10">DSM 103736</strain>
    </source>
</reference>
<accession>A0A370R196</accession>
<feature type="transmembrane region" description="Helical" evidence="7">
    <location>
        <begin position="12"/>
        <end position="33"/>
    </location>
</feature>
<dbReference type="Proteomes" id="UP000254848">
    <property type="component" value="Unassembled WGS sequence"/>
</dbReference>
<evidence type="ECO:0000259" key="8">
    <source>
        <dbReference type="Pfam" id="PF00892"/>
    </source>
</evidence>
<keyword evidence="10" id="KW-1185">Reference proteome</keyword>
<comment type="subcellular location">
    <subcellularLocation>
        <location evidence="1">Cell membrane</location>
        <topology evidence="1">Multi-pass membrane protein</topology>
    </subcellularLocation>
</comment>
<proteinExistence type="inferred from homology"/>
<dbReference type="PANTHER" id="PTHR22911:SF137">
    <property type="entry name" value="SOLUTE CARRIER FAMILY 35 MEMBER G2-RELATED"/>
    <property type="match status" value="1"/>
</dbReference>
<feature type="transmembrane region" description="Helical" evidence="7">
    <location>
        <begin position="39"/>
        <end position="58"/>
    </location>
</feature>
<evidence type="ECO:0000256" key="7">
    <source>
        <dbReference type="SAM" id="Phobius"/>
    </source>
</evidence>
<dbReference type="GO" id="GO:0016020">
    <property type="term" value="C:membrane"/>
    <property type="evidence" value="ECO:0007669"/>
    <property type="project" value="InterPro"/>
</dbReference>
<keyword evidence="3" id="KW-1003">Cell membrane</keyword>
<feature type="domain" description="EamA" evidence="8">
    <location>
        <begin position="154"/>
        <end position="283"/>
    </location>
</feature>
<dbReference type="InterPro" id="IPR037185">
    <property type="entry name" value="EmrE-like"/>
</dbReference>
<keyword evidence="4 7" id="KW-0812">Transmembrane</keyword>
<feature type="transmembrane region" description="Helical" evidence="7">
    <location>
        <begin position="241"/>
        <end position="261"/>
    </location>
</feature>
<comment type="caution">
    <text evidence="9">The sequence shown here is derived from an EMBL/GenBank/DDBJ whole genome shotgun (WGS) entry which is preliminary data.</text>
</comment>
<evidence type="ECO:0000256" key="3">
    <source>
        <dbReference type="ARBA" id="ARBA00022475"/>
    </source>
</evidence>
<organism evidence="9 10">
    <name type="scientific">Enterobacillus tribolii</name>
    <dbReference type="NCBI Taxonomy" id="1487935"/>
    <lineage>
        <taxon>Bacteria</taxon>
        <taxon>Pseudomonadati</taxon>
        <taxon>Pseudomonadota</taxon>
        <taxon>Gammaproteobacteria</taxon>
        <taxon>Enterobacterales</taxon>
        <taxon>Hafniaceae</taxon>
        <taxon>Enterobacillus</taxon>
    </lineage>
</organism>